<organism evidence="2 3">
    <name type="scientific">Pedobacter boryungensis</name>
    <dbReference type="NCBI Taxonomy" id="869962"/>
    <lineage>
        <taxon>Bacteria</taxon>
        <taxon>Pseudomonadati</taxon>
        <taxon>Bacteroidota</taxon>
        <taxon>Sphingobacteriia</taxon>
        <taxon>Sphingobacteriales</taxon>
        <taxon>Sphingobacteriaceae</taxon>
        <taxon>Pedobacter</taxon>
    </lineage>
</organism>
<evidence type="ECO:0000256" key="1">
    <source>
        <dbReference type="SAM" id="Phobius"/>
    </source>
</evidence>
<dbReference type="Proteomes" id="UP000762110">
    <property type="component" value="Unassembled WGS sequence"/>
</dbReference>
<gene>
    <name evidence="2" type="ORF">HQN85_01310</name>
</gene>
<dbReference type="RefSeq" id="WP_173268544.1">
    <property type="nucleotide sequence ID" value="NZ_JABMKV010000001.1"/>
</dbReference>
<keyword evidence="3" id="KW-1185">Reference proteome</keyword>
<feature type="transmembrane region" description="Helical" evidence="1">
    <location>
        <begin position="62"/>
        <end position="80"/>
    </location>
</feature>
<accession>A0ABX2D8F8</accession>
<feature type="transmembrane region" description="Helical" evidence="1">
    <location>
        <begin position="34"/>
        <end position="56"/>
    </location>
</feature>
<keyword evidence="1" id="KW-1133">Transmembrane helix</keyword>
<feature type="transmembrane region" description="Helical" evidence="1">
    <location>
        <begin position="100"/>
        <end position="117"/>
    </location>
</feature>
<proteinExistence type="predicted"/>
<evidence type="ECO:0000313" key="2">
    <source>
        <dbReference type="EMBL" id="NQX30348.1"/>
    </source>
</evidence>
<evidence type="ECO:0000313" key="3">
    <source>
        <dbReference type="Proteomes" id="UP000762110"/>
    </source>
</evidence>
<dbReference type="EMBL" id="JABMKV010000001">
    <property type="protein sequence ID" value="NQX30348.1"/>
    <property type="molecule type" value="Genomic_DNA"/>
</dbReference>
<feature type="transmembrane region" description="Helical" evidence="1">
    <location>
        <begin position="6"/>
        <end position="22"/>
    </location>
</feature>
<comment type="caution">
    <text evidence="2">The sequence shown here is derived from an EMBL/GenBank/DDBJ whole genome shotgun (WGS) entry which is preliminary data.</text>
</comment>
<reference evidence="2 3" key="1">
    <citation type="submission" date="2020-05" db="EMBL/GenBank/DDBJ databases">
        <title>Description of Pedobacter foliorum sp. nov.</title>
        <authorList>
            <person name="Qi S."/>
            <person name="Carlier A."/>
            <person name="Cnockaert M."/>
            <person name="Vandamme P."/>
        </authorList>
    </citation>
    <scope>NUCLEOTIDE SEQUENCE [LARGE SCALE GENOMIC DNA]</scope>
    <source>
        <strain evidence="2 3">LMG 31300</strain>
    </source>
</reference>
<protein>
    <submittedName>
        <fullName evidence="2">Uncharacterized protein</fullName>
    </submittedName>
</protein>
<sequence>MKNLPLLHLYTIVEAVFILSYFRTLFVDLLLKKVLLYIIILFPVLCIINFSFIQSIFTYNTYTRPLEAILITFFCLLYLYKSGFTDNWIEKPSSWFNMGILVYFPVVCIIFILSNYFTFVIKNKEMNHLIWNIHGAMSMIMYLAWGKAFSLIKKDG</sequence>
<feature type="transmembrane region" description="Helical" evidence="1">
    <location>
        <begin position="129"/>
        <end position="145"/>
    </location>
</feature>
<name>A0ABX2D8F8_9SPHI</name>
<keyword evidence="1" id="KW-0472">Membrane</keyword>
<keyword evidence="1" id="KW-0812">Transmembrane</keyword>